<dbReference type="InParanoid" id="A0A1I5Z2E1"/>
<dbReference type="InterPro" id="IPR020845">
    <property type="entry name" value="AMP-binding_CS"/>
</dbReference>
<name>A0A1I5Z2E1_9ACTN</name>
<dbReference type="PANTHER" id="PTHR45527:SF1">
    <property type="entry name" value="FATTY ACID SYNTHASE"/>
    <property type="match status" value="1"/>
</dbReference>
<dbReference type="InterPro" id="IPR001242">
    <property type="entry name" value="Condensation_dom"/>
</dbReference>
<dbReference type="GO" id="GO:0044550">
    <property type="term" value="P:secondary metabolite biosynthetic process"/>
    <property type="evidence" value="ECO:0007669"/>
    <property type="project" value="TreeGrafter"/>
</dbReference>
<protein>
    <submittedName>
        <fullName evidence="3">Amino acid adenylation domain-containing protein</fullName>
    </submittedName>
</protein>
<dbReference type="Pfam" id="PF00668">
    <property type="entry name" value="Condensation"/>
    <property type="match status" value="1"/>
</dbReference>
<gene>
    <name evidence="3" type="ORF">SAMN04489713_1551</name>
</gene>
<keyword evidence="4" id="KW-1185">Reference proteome</keyword>
<proteinExistence type="predicted"/>
<evidence type="ECO:0000259" key="2">
    <source>
        <dbReference type="Pfam" id="PF00668"/>
    </source>
</evidence>
<feature type="domain" description="AMP-dependent synthetase/ligase" evidence="1">
    <location>
        <begin position="161"/>
        <end position="490"/>
    </location>
</feature>
<accession>A0A1I5Z2E1</accession>
<dbReference type="FunFam" id="3.40.50.980:FF:000002">
    <property type="entry name" value="Enterobactin synthetase component F"/>
    <property type="match status" value="1"/>
</dbReference>
<dbReference type="FunFam" id="3.40.50.980:FF:000001">
    <property type="entry name" value="Non-ribosomal peptide synthetase"/>
    <property type="match status" value="1"/>
</dbReference>
<dbReference type="InterPro" id="IPR042099">
    <property type="entry name" value="ANL_N_sf"/>
</dbReference>
<dbReference type="GO" id="GO:0003824">
    <property type="term" value="F:catalytic activity"/>
    <property type="evidence" value="ECO:0007669"/>
    <property type="project" value="InterPro"/>
</dbReference>
<feature type="non-terminal residue" evidence="3">
    <location>
        <position position="1"/>
    </location>
</feature>
<evidence type="ECO:0000259" key="1">
    <source>
        <dbReference type="Pfam" id="PF00501"/>
    </source>
</evidence>
<dbReference type="SUPFAM" id="SSF56801">
    <property type="entry name" value="Acetyl-CoA synthetase-like"/>
    <property type="match status" value="1"/>
</dbReference>
<dbReference type="AlphaFoldDB" id="A0A1I5Z2E1"/>
<dbReference type="Gene3D" id="3.30.559.30">
    <property type="entry name" value="Nonribosomal peptide synthetase, condensation domain"/>
    <property type="match status" value="1"/>
</dbReference>
<dbReference type="GO" id="GO:0008610">
    <property type="term" value="P:lipid biosynthetic process"/>
    <property type="evidence" value="ECO:0007669"/>
    <property type="project" value="UniProtKB-ARBA"/>
</dbReference>
<dbReference type="SUPFAM" id="SSF52777">
    <property type="entry name" value="CoA-dependent acyltransferases"/>
    <property type="match status" value="1"/>
</dbReference>
<dbReference type="GO" id="GO:0031177">
    <property type="term" value="F:phosphopantetheine binding"/>
    <property type="evidence" value="ECO:0007669"/>
    <property type="project" value="TreeGrafter"/>
</dbReference>
<feature type="domain" description="Condensation" evidence="2">
    <location>
        <begin position="3"/>
        <end position="141"/>
    </location>
</feature>
<dbReference type="Gene3D" id="3.40.50.12780">
    <property type="entry name" value="N-terminal domain of ligase-like"/>
    <property type="match status" value="1"/>
</dbReference>
<dbReference type="InterPro" id="IPR023213">
    <property type="entry name" value="CAT-like_dom_sf"/>
</dbReference>
<feature type="non-terminal residue" evidence="3">
    <location>
        <position position="491"/>
    </location>
</feature>
<dbReference type="GO" id="GO:0043041">
    <property type="term" value="P:amino acid activation for nonribosomal peptide biosynthetic process"/>
    <property type="evidence" value="ECO:0007669"/>
    <property type="project" value="TreeGrafter"/>
</dbReference>
<dbReference type="Gene3D" id="3.30.559.10">
    <property type="entry name" value="Chloramphenicol acetyltransferase-like domain"/>
    <property type="match status" value="1"/>
</dbReference>
<dbReference type="Proteomes" id="UP000183413">
    <property type="component" value="Unassembled WGS sequence"/>
</dbReference>
<evidence type="ECO:0000313" key="4">
    <source>
        <dbReference type="Proteomes" id="UP000183413"/>
    </source>
</evidence>
<evidence type="ECO:0000313" key="3">
    <source>
        <dbReference type="EMBL" id="SFQ50674.1"/>
    </source>
</evidence>
<dbReference type="PANTHER" id="PTHR45527">
    <property type="entry name" value="NONRIBOSOMAL PEPTIDE SYNTHETASE"/>
    <property type="match status" value="1"/>
</dbReference>
<organism evidence="3 4">
    <name type="scientific">Actinomadura madurae</name>
    <dbReference type="NCBI Taxonomy" id="1993"/>
    <lineage>
        <taxon>Bacteria</taxon>
        <taxon>Bacillati</taxon>
        <taxon>Actinomycetota</taxon>
        <taxon>Actinomycetes</taxon>
        <taxon>Streptosporangiales</taxon>
        <taxon>Thermomonosporaceae</taxon>
        <taxon>Actinomadura</taxon>
    </lineage>
</organism>
<dbReference type="GO" id="GO:0005829">
    <property type="term" value="C:cytosol"/>
    <property type="evidence" value="ECO:0007669"/>
    <property type="project" value="TreeGrafter"/>
</dbReference>
<dbReference type="EMBL" id="FOVH01000055">
    <property type="protein sequence ID" value="SFQ50674.1"/>
    <property type="molecule type" value="Genomic_DNA"/>
</dbReference>
<dbReference type="STRING" id="1993.SAMN04489713_1551"/>
<sequence length="491" mass="53148">GRVREVDLGAFANQDVPFERLVEVLNPPRSLGRHPLFQVMLAFNNAPQAELTLPGVQVDVQAADIAVAKFDLLFSLSERSAGDDAPGSLEGSIDFAADLFDGETAEQIADRFVRFLSAVSSNPDRPIGSVDVLGADERRKVLVEWNTTDHGVAWGTVPELFEAQARRSPDAVAVVSEGVGISYEELNARANRLARYLIDQGVGPDRVVAVSLPRSVELVVALLGVLKAGGAYLPLDLDYPAERLRFMVDDARPVVQLTALPSEEELAGRSTTNVTDADRINPLHHLHPAYVIYTSGSTGRPKGVVSTHAGLVNRLQWMQDRYRLGADDRVLQKTPASFDVSVWEFFWPLQVGATMVLAKPQGHTDPGYLAGLIRAEQVTTVHFVPSMLAAAVAEPTMRDCTSLRRVICSGEALPLELVHKFRDVFDAELHNLYGPTEASIDVSGVEITPQTAETSVPIGRPIWNTRLFVLDAGLSPVPVGVVGELYIAGAG</sequence>
<dbReference type="Pfam" id="PF00501">
    <property type="entry name" value="AMP-binding"/>
    <property type="match status" value="1"/>
</dbReference>
<dbReference type="PROSITE" id="PS00455">
    <property type="entry name" value="AMP_BINDING"/>
    <property type="match status" value="1"/>
</dbReference>
<reference evidence="3 4" key="1">
    <citation type="submission" date="2016-10" db="EMBL/GenBank/DDBJ databases">
        <authorList>
            <person name="de Groot N.N."/>
        </authorList>
    </citation>
    <scope>NUCLEOTIDE SEQUENCE [LARGE SCALE GENOMIC DNA]</scope>
    <source>
        <strain evidence="3 4">DSM 43067</strain>
    </source>
</reference>
<dbReference type="InterPro" id="IPR000873">
    <property type="entry name" value="AMP-dep_synth/lig_dom"/>
</dbReference>